<evidence type="ECO:0000256" key="2">
    <source>
        <dbReference type="ARBA" id="ARBA00023054"/>
    </source>
</evidence>
<comment type="caution">
    <text evidence="6">The sequence shown here is derived from an EMBL/GenBank/DDBJ whole genome shotgun (WGS) entry which is preliminary data.</text>
</comment>
<dbReference type="InterPro" id="IPR039008">
    <property type="entry name" value="IF_rod_dom"/>
</dbReference>
<dbReference type="GO" id="GO:0090435">
    <property type="term" value="P:protein localization to nuclear envelope"/>
    <property type="evidence" value="ECO:0007669"/>
    <property type="project" value="TreeGrafter"/>
</dbReference>
<dbReference type="EMBL" id="CAJNOQ010000157">
    <property type="protein sequence ID" value="CAF0765496.1"/>
    <property type="molecule type" value="Genomic_DNA"/>
</dbReference>
<dbReference type="EMBL" id="CAJOBA010003355">
    <property type="protein sequence ID" value="CAF3679178.1"/>
    <property type="molecule type" value="Genomic_DNA"/>
</dbReference>
<dbReference type="GO" id="GO:0051664">
    <property type="term" value="P:nuclear pore localization"/>
    <property type="evidence" value="ECO:0007669"/>
    <property type="project" value="TreeGrafter"/>
</dbReference>
<dbReference type="AlphaFoldDB" id="A0A813QDE4"/>
<dbReference type="GO" id="GO:0005200">
    <property type="term" value="F:structural constituent of cytoskeleton"/>
    <property type="evidence" value="ECO:0007669"/>
    <property type="project" value="TreeGrafter"/>
</dbReference>
<feature type="region of interest" description="Disordered" evidence="4">
    <location>
        <begin position="637"/>
        <end position="660"/>
    </location>
</feature>
<feature type="coiled-coil region" evidence="3">
    <location>
        <begin position="366"/>
        <end position="439"/>
    </location>
</feature>
<sequence>MSRDIIPTDREDIYLKKTYAPGAIRQTTANASDQRTLTPYISRDGIYKPSNRSSWVAVGDNRQNFYKTPNNLGLASLLGVGGIGVPIRPIQSQNVIVNRISNERNEDRRQLIDTNNMLAEYVQKVRFLEATNQALQRQIQLFGNHSGQNSVTIKHMFETETQSGNKTIDDIKQDKKRLQSKFKDAEQSLGKFRDRYMQLLATRNQLGREIFDYHRKIAQNDAEINLIKRRIADMDDETRFYSLKNQPYEYKEDQLRQDIDNDLFSRQVFQMEKEVLATEKENNENVHQSLIDEIRASVSVDFTLKPSEYFRDQLSSAIHRLRLEFDEKNQKVEQTLHRRYEKEYNNYLLMTQRPTPAVTPQHQKTLEQLNKQKFDCQQQIAAMKAKTFEIRNSIDKLQRKLDDERFNLQKKDHNIIAHREDLDQQLLNKERLLNELSRTGVSLTEQINYYKDLMARSGLGTIVNTFYETAQFKEIEANKKILVTDPTTDKQTTYKYSHRLRTDRNDSMTGHYISPSNLYQRPPAISDSTYLRLGDQSRIINDDNPRVRFADRNSRTITMKQNELYRSHSGIVDVGRTKPWMDDHMTTLGSDYHRMELQQSMSPPKPARSRQGDFYDPDRTQQSRHFIENSGVPRHFIENSGVSRSRSTDQLVSSNSGRFSTNESIYNTLTHGGY</sequence>
<evidence type="ECO:0000259" key="5">
    <source>
        <dbReference type="Pfam" id="PF00038"/>
    </source>
</evidence>
<keyword evidence="10" id="KW-1185">Reference proteome</keyword>
<name>A0A813QDE4_9BILA</name>
<evidence type="ECO:0000256" key="1">
    <source>
        <dbReference type="ARBA" id="ARBA00022754"/>
    </source>
</evidence>
<dbReference type="GO" id="GO:0005882">
    <property type="term" value="C:intermediate filament"/>
    <property type="evidence" value="ECO:0007669"/>
    <property type="project" value="UniProtKB-KW"/>
</dbReference>
<evidence type="ECO:0000313" key="9">
    <source>
        <dbReference type="EMBL" id="CAF3679178.1"/>
    </source>
</evidence>
<feature type="region of interest" description="Disordered" evidence="4">
    <location>
        <begin position="598"/>
        <end position="624"/>
    </location>
</feature>
<dbReference type="GO" id="GO:0031507">
    <property type="term" value="P:heterochromatin formation"/>
    <property type="evidence" value="ECO:0007669"/>
    <property type="project" value="TreeGrafter"/>
</dbReference>
<dbReference type="PANTHER" id="PTHR45721">
    <property type="entry name" value="LAMIN DM0-RELATED"/>
    <property type="match status" value="1"/>
</dbReference>
<evidence type="ECO:0000313" key="8">
    <source>
        <dbReference type="EMBL" id="CAF3546804.1"/>
    </source>
</evidence>
<dbReference type="Proteomes" id="UP000677228">
    <property type="component" value="Unassembled WGS sequence"/>
</dbReference>
<evidence type="ECO:0000313" key="6">
    <source>
        <dbReference type="EMBL" id="CAF0765496.1"/>
    </source>
</evidence>
<dbReference type="EMBL" id="CAJNOK010003354">
    <property type="protein sequence ID" value="CAF0898001.1"/>
    <property type="molecule type" value="Genomic_DNA"/>
</dbReference>
<dbReference type="Proteomes" id="UP000663829">
    <property type="component" value="Unassembled WGS sequence"/>
</dbReference>
<protein>
    <recommendedName>
        <fullName evidence="5">IF rod domain-containing protein</fullName>
    </recommendedName>
</protein>
<dbReference type="GO" id="GO:0007097">
    <property type="term" value="P:nuclear migration"/>
    <property type="evidence" value="ECO:0007669"/>
    <property type="project" value="TreeGrafter"/>
</dbReference>
<dbReference type="GO" id="GO:0005652">
    <property type="term" value="C:nuclear lamina"/>
    <property type="evidence" value="ECO:0007669"/>
    <property type="project" value="TreeGrafter"/>
</dbReference>
<feature type="compositionally biased region" description="Polar residues" evidence="4">
    <location>
        <begin position="640"/>
        <end position="660"/>
    </location>
</feature>
<dbReference type="GO" id="GO:0006998">
    <property type="term" value="P:nuclear envelope organization"/>
    <property type="evidence" value="ECO:0007669"/>
    <property type="project" value="TreeGrafter"/>
</dbReference>
<evidence type="ECO:0000256" key="4">
    <source>
        <dbReference type="SAM" id="MobiDB-lite"/>
    </source>
</evidence>
<proteinExistence type="predicted"/>
<dbReference type="OrthoDB" id="37886at2759"/>
<dbReference type="EMBL" id="CAJOBC010000157">
    <property type="protein sequence ID" value="CAF3546804.1"/>
    <property type="molecule type" value="Genomic_DNA"/>
</dbReference>
<organism evidence="6 10">
    <name type="scientific">Didymodactylos carnosus</name>
    <dbReference type="NCBI Taxonomy" id="1234261"/>
    <lineage>
        <taxon>Eukaryota</taxon>
        <taxon>Metazoa</taxon>
        <taxon>Spiralia</taxon>
        <taxon>Gnathifera</taxon>
        <taxon>Rotifera</taxon>
        <taxon>Eurotatoria</taxon>
        <taxon>Bdelloidea</taxon>
        <taxon>Philodinida</taxon>
        <taxon>Philodinidae</taxon>
        <taxon>Didymodactylos</taxon>
    </lineage>
</organism>
<feature type="coiled-coil region" evidence="3">
    <location>
        <begin position="168"/>
        <end position="195"/>
    </location>
</feature>
<accession>A0A813QDE4</accession>
<dbReference type="Pfam" id="PF00038">
    <property type="entry name" value="Filament"/>
    <property type="match status" value="1"/>
</dbReference>
<keyword evidence="1" id="KW-0403">Intermediate filament</keyword>
<evidence type="ECO:0000313" key="7">
    <source>
        <dbReference type="EMBL" id="CAF0898001.1"/>
    </source>
</evidence>
<reference evidence="6" key="1">
    <citation type="submission" date="2021-02" db="EMBL/GenBank/DDBJ databases">
        <authorList>
            <person name="Nowell W R."/>
        </authorList>
    </citation>
    <scope>NUCLEOTIDE SEQUENCE</scope>
</reference>
<dbReference type="Proteomes" id="UP000681722">
    <property type="component" value="Unassembled WGS sequence"/>
</dbReference>
<evidence type="ECO:0000313" key="10">
    <source>
        <dbReference type="Proteomes" id="UP000663829"/>
    </source>
</evidence>
<evidence type="ECO:0000256" key="3">
    <source>
        <dbReference type="SAM" id="Coils"/>
    </source>
</evidence>
<feature type="compositionally biased region" description="Basic and acidic residues" evidence="4">
    <location>
        <begin position="610"/>
        <end position="624"/>
    </location>
</feature>
<dbReference type="SUPFAM" id="SSF64593">
    <property type="entry name" value="Intermediate filament protein, coiled coil region"/>
    <property type="match status" value="1"/>
</dbReference>
<dbReference type="PANTHER" id="PTHR45721:SF15">
    <property type="entry name" value="INTERMEDIATE FILAMENT PROTEIN IFP-1"/>
    <property type="match status" value="1"/>
</dbReference>
<dbReference type="Proteomes" id="UP000682733">
    <property type="component" value="Unassembled WGS sequence"/>
</dbReference>
<gene>
    <name evidence="6" type="ORF">GPM918_LOCUS1625</name>
    <name evidence="7" type="ORF">OVA965_LOCUS9473</name>
    <name evidence="8" type="ORF">SRO942_LOCUS1625</name>
    <name evidence="9" type="ORF">TMI583_LOCUS9469</name>
</gene>
<feature type="domain" description="IF rod" evidence="5">
    <location>
        <begin position="107"/>
        <end position="434"/>
    </location>
</feature>
<keyword evidence="2 3" id="KW-0175">Coiled coil</keyword>
<dbReference type="Gene3D" id="1.20.5.1160">
    <property type="entry name" value="Vasodilator-stimulated phosphoprotein"/>
    <property type="match status" value="1"/>
</dbReference>